<dbReference type="InterPro" id="IPR000225">
    <property type="entry name" value="Armadillo"/>
</dbReference>
<dbReference type="SUPFAM" id="SSF48403">
    <property type="entry name" value="Ankyrin repeat"/>
    <property type="match status" value="1"/>
</dbReference>
<organism evidence="3 4">
    <name type="scientific">Bugula neritina</name>
    <name type="common">Brown bryozoan</name>
    <name type="synonym">Sertularia neritina</name>
    <dbReference type="NCBI Taxonomy" id="10212"/>
    <lineage>
        <taxon>Eukaryota</taxon>
        <taxon>Metazoa</taxon>
        <taxon>Spiralia</taxon>
        <taxon>Lophotrochozoa</taxon>
        <taxon>Bryozoa</taxon>
        <taxon>Gymnolaemata</taxon>
        <taxon>Cheilostomatida</taxon>
        <taxon>Flustrina</taxon>
        <taxon>Buguloidea</taxon>
        <taxon>Bugulidae</taxon>
        <taxon>Bugula</taxon>
    </lineage>
</organism>
<keyword evidence="1" id="KW-0040">ANK repeat</keyword>
<feature type="repeat" description="ANK" evidence="1">
    <location>
        <begin position="224"/>
        <end position="256"/>
    </location>
</feature>
<dbReference type="Gene3D" id="1.25.10.10">
    <property type="entry name" value="Leucine-rich Repeat Variant"/>
    <property type="match status" value="2"/>
</dbReference>
<dbReference type="PROSITE" id="PS50088">
    <property type="entry name" value="ANK_REPEAT"/>
    <property type="match status" value="2"/>
</dbReference>
<feature type="repeat" description="ANK" evidence="1">
    <location>
        <begin position="262"/>
        <end position="294"/>
    </location>
</feature>
<protein>
    <submittedName>
        <fullName evidence="3">ANKAR</fullName>
    </submittedName>
</protein>
<accession>A0A7J7KCP5</accession>
<proteinExistence type="predicted"/>
<evidence type="ECO:0000313" key="3">
    <source>
        <dbReference type="EMBL" id="KAF6036409.1"/>
    </source>
</evidence>
<dbReference type="SUPFAM" id="SSF48371">
    <property type="entry name" value="ARM repeat"/>
    <property type="match status" value="1"/>
</dbReference>
<dbReference type="Pfam" id="PF00514">
    <property type="entry name" value="Arm"/>
    <property type="match status" value="2"/>
</dbReference>
<dbReference type="EMBL" id="VXIV02000728">
    <property type="protein sequence ID" value="KAF6036409.1"/>
    <property type="molecule type" value="Genomic_DNA"/>
</dbReference>
<dbReference type="InterPro" id="IPR016024">
    <property type="entry name" value="ARM-type_fold"/>
</dbReference>
<reference evidence="3" key="1">
    <citation type="submission" date="2020-06" db="EMBL/GenBank/DDBJ databases">
        <title>Draft genome of Bugula neritina, a colonial animal packing powerful symbionts and potential medicines.</title>
        <authorList>
            <person name="Rayko M."/>
        </authorList>
    </citation>
    <scope>NUCLEOTIDE SEQUENCE [LARGE SCALE GENOMIC DNA]</scope>
    <source>
        <strain evidence="3">Kwan_BN1</strain>
    </source>
</reference>
<evidence type="ECO:0000313" key="4">
    <source>
        <dbReference type="Proteomes" id="UP000593567"/>
    </source>
</evidence>
<gene>
    <name evidence="3" type="ORF">EB796_005281</name>
</gene>
<dbReference type="InterPro" id="IPR011989">
    <property type="entry name" value="ARM-like"/>
</dbReference>
<dbReference type="PROSITE" id="PS50176">
    <property type="entry name" value="ARM_REPEAT"/>
    <property type="match status" value="2"/>
</dbReference>
<evidence type="ECO:0000256" key="1">
    <source>
        <dbReference type="PROSITE-ProRule" id="PRU00023"/>
    </source>
</evidence>
<comment type="caution">
    <text evidence="3">The sequence shown here is derived from an EMBL/GenBank/DDBJ whole genome shotgun (WGS) entry which is preliminary data.</text>
</comment>
<feature type="repeat" description="ARM" evidence="2">
    <location>
        <begin position="435"/>
        <end position="463"/>
    </location>
</feature>
<dbReference type="SMART" id="SM00185">
    <property type="entry name" value="ARM"/>
    <property type="match status" value="6"/>
</dbReference>
<feature type="repeat" description="ARM" evidence="2">
    <location>
        <begin position="517"/>
        <end position="559"/>
    </location>
</feature>
<evidence type="ECO:0000256" key="2">
    <source>
        <dbReference type="PROSITE-ProRule" id="PRU00259"/>
    </source>
</evidence>
<dbReference type="PANTHER" id="PTHR46464">
    <property type="entry name" value="ANK_REP_REGION DOMAIN-CONTAINING PROTEIN"/>
    <property type="match status" value="1"/>
</dbReference>
<dbReference type="InterPro" id="IPR002110">
    <property type="entry name" value="Ankyrin_rpt"/>
</dbReference>
<dbReference type="Pfam" id="PF12796">
    <property type="entry name" value="Ank_2"/>
    <property type="match status" value="1"/>
</dbReference>
<dbReference type="OrthoDB" id="1683831at2759"/>
<sequence length="680" mass="75326">MQCQGAATSLVKTGQPSAYANLLIVIYQLNLLKLCENVKTERELPPLMTGDGYACKNFSYKDQIFSLHGGIMIDLDTPDPVPMDAELAECYDEFIQSAQVKNNKALDPNLPAQEAYEMPVVEVNGKRFYMMKIDFDTYYPQNPKKPKWLEAEFDRIAELRPKKLPIQEPQMMDVYKKIFGYRRALKFKNIPAGLKVAAQRGLVSIFSELSRKSQMSQLMKQDEYGLSLIHHAAMNNRPQIIAKLILQSMDVNARRNQSVLSIGPTALHLAARCGSLDAVACLCANYANILVIDHNGWAPIHQAAFYNHVPVIKMLVRKHNTLLELITQNEEKNTPMLLAASSGALESVCCLISLGAELLRTNEKQQNLIHLATLRFHTNVLDYFICNVHPGISVWTVLVSMLNDPDYIMQDSAVRCMETLSLANKEYWKAIRDYKGIPALVKLLQSNRPDIQSVAASVLCNISEEDDIRAGLAACGACKILIDLLSSPQDEIQSRAAIIMSDVACVGDNQIELARLGAIPPLITLLESELEDVLVNSVNALRVLGAHNKENQTEIAETGALIPLVEFLSVHDSDILQAAASAALAAICANHEENQNKVREANAIEPLVRLIEARNMTVQVKASSAIEALCTDNSVNQSAFLDYEAPRFLIRLLKIWSTVVKEQGACALWAIAGHTKPHSC</sequence>
<dbReference type="Gene3D" id="1.25.40.20">
    <property type="entry name" value="Ankyrin repeat-containing domain"/>
    <property type="match status" value="2"/>
</dbReference>
<dbReference type="AlphaFoldDB" id="A0A7J7KCP5"/>
<dbReference type="SMART" id="SM00248">
    <property type="entry name" value="ANK"/>
    <property type="match status" value="4"/>
</dbReference>
<dbReference type="InterPro" id="IPR043379">
    <property type="entry name" value="ANKAR"/>
</dbReference>
<keyword evidence="4" id="KW-1185">Reference proteome</keyword>
<name>A0A7J7KCP5_BUGNE</name>
<dbReference type="InterPro" id="IPR036770">
    <property type="entry name" value="Ankyrin_rpt-contain_sf"/>
</dbReference>
<dbReference type="PANTHER" id="PTHR46464:SF1">
    <property type="entry name" value="ANKYRIN AND ARMADILLO REPEAT-CONTAINING PROTEIN"/>
    <property type="match status" value="1"/>
</dbReference>
<dbReference type="Proteomes" id="UP000593567">
    <property type="component" value="Unassembled WGS sequence"/>
</dbReference>